<sequence length="41" mass="4820">MYKQGEKFRSWGKGVLWISAFALLLGTGYVVYILFSVFWEK</sequence>
<dbReference type="AlphaFoldDB" id="A0A919XS33"/>
<proteinExistence type="predicted"/>
<evidence type="ECO:0000313" key="2">
    <source>
        <dbReference type="EMBL" id="GIO35865.1"/>
    </source>
</evidence>
<feature type="transmembrane region" description="Helical" evidence="1">
    <location>
        <begin position="15"/>
        <end position="39"/>
    </location>
</feature>
<reference evidence="2 3" key="1">
    <citation type="submission" date="2021-03" db="EMBL/GenBank/DDBJ databases">
        <title>Antimicrobial resistance genes in bacteria isolated from Japanese honey, and their potential for conferring macrolide and lincosamide resistance in the American foulbrood pathogen Paenibacillus larvae.</title>
        <authorList>
            <person name="Okamoto M."/>
            <person name="Kumagai M."/>
            <person name="Kanamori H."/>
            <person name="Takamatsu D."/>
        </authorList>
    </citation>
    <scope>NUCLEOTIDE SEQUENCE [LARGE SCALE GENOMIC DNA]</scope>
    <source>
        <strain evidence="2 3">J41TS12</strain>
    </source>
</reference>
<keyword evidence="3" id="KW-1185">Reference proteome</keyword>
<protein>
    <submittedName>
        <fullName evidence="2">Uncharacterized protein</fullName>
    </submittedName>
</protein>
<gene>
    <name evidence="2" type="ORF">J41TS12_07260</name>
</gene>
<name>A0A919XS33_9BACL</name>
<dbReference type="EMBL" id="BORR01000002">
    <property type="protein sequence ID" value="GIO35865.1"/>
    <property type="molecule type" value="Genomic_DNA"/>
</dbReference>
<evidence type="ECO:0000313" key="3">
    <source>
        <dbReference type="Proteomes" id="UP000681162"/>
    </source>
</evidence>
<accession>A0A919XS33</accession>
<keyword evidence="1" id="KW-0472">Membrane</keyword>
<organism evidence="2 3">
    <name type="scientific">Paenibacillus antibioticophila</name>
    <dbReference type="NCBI Taxonomy" id="1274374"/>
    <lineage>
        <taxon>Bacteria</taxon>
        <taxon>Bacillati</taxon>
        <taxon>Bacillota</taxon>
        <taxon>Bacilli</taxon>
        <taxon>Bacillales</taxon>
        <taxon>Paenibacillaceae</taxon>
        <taxon>Paenibacillus</taxon>
    </lineage>
</organism>
<dbReference type="Proteomes" id="UP000681162">
    <property type="component" value="Unassembled WGS sequence"/>
</dbReference>
<keyword evidence="1" id="KW-0812">Transmembrane</keyword>
<dbReference type="RefSeq" id="WP_262362635.1">
    <property type="nucleotide sequence ID" value="NZ_BORR01000002.1"/>
</dbReference>
<evidence type="ECO:0000256" key="1">
    <source>
        <dbReference type="SAM" id="Phobius"/>
    </source>
</evidence>
<comment type="caution">
    <text evidence="2">The sequence shown here is derived from an EMBL/GenBank/DDBJ whole genome shotgun (WGS) entry which is preliminary data.</text>
</comment>
<keyword evidence="1" id="KW-1133">Transmembrane helix</keyword>